<dbReference type="EMBL" id="JACIGE010000012">
    <property type="protein sequence ID" value="MBB4248632.1"/>
    <property type="molecule type" value="Genomic_DNA"/>
</dbReference>
<feature type="region of interest" description="Disordered" evidence="1">
    <location>
        <begin position="269"/>
        <end position="297"/>
    </location>
</feature>
<dbReference type="AlphaFoldDB" id="A0A840GJL1"/>
<evidence type="ECO:0000256" key="1">
    <source>
        <dbReference type="SAM" id="MobiDB-lite"/>
    </source>
</evidence>
<protein>
    <submittedName>
        <fullName evidence="3">Pimeloyl-ACP methyl ester carboxylesterase</fullName>
    </submittedName>
</protein>
<evidence type="ECO:0000259" key="2">
    <source>
        <dbReference type="Pfam" id="PF12697"/>
    </source>
</evidence>
<proteinExistence type="predicted"/>
<dbReference type="InterPro" id="IPR029058">
    <property type="entry name" value="AB_hydrolase_fold"/>
</dbReference>
<sequence length="297" mass="33109">MKTATPRLHNYPATAGTRRTPLLFVHGGYVDSTCWEFNFIPFFQRHGHDCFSVDLSGHGRSPGHERIDDFGLDDYVADLRYAVDQIGQPLVLIGHSMGSRVVERFLETGDASAAIFLSPIPTMGTAASACRLALRYPMFFQALDAVSSGKFSPEVIELLTRIYFSPEVSPQEAAKLIPMIGRESQRAVSEMAMPEFRLSYQRRRLPALVIGGDKDEVFPASMLHFMGSTWNAEVYRAEGAGHMLMLDPQWEAAARHMLGWLENKLGLPEQPASAQTAEDAAYWNDRRGERRSRGLAA</sequence>
<organism evidence="3 4">
    <name type="scientific">Rhodocyclus tenuis</name>
    <name type="common">Rhodospirillum tenue</name>
    <dbReference type="NCBI Taxonomy" id="1066"/>
    <lineage>
        <taxon>Bacteria</taxon>
        <taxon>Pseudomonadati</taxon>
        <taxon>Pseudomonadota</taxon>
        <taxon>Betaproteobacteria</taxon>
        <taxon>Rhodocyclales</taxon>
        <taxon>Rhodocyclaceae</taxon>
        <taxon>Rhodocyclus</taxon>
    </lineage>
</organism>
<dbReference type="PANTHER" id="PTHR43194:SF2">
    <property type="entry name" value="PEROXISOMAL MEMBRANE PROTEIN LPX1"/>
    <property type="match status" value="1"/>
</dbReference>
<reference evidence="3 4" key="1">
    <citation type="submission" date="2020-08" db="EMBL/GenBank/DDBJ databases">
        <title>Genome sequencing of Purple Non-Sulfur Bacteria from various extreme environments.</title>
        <authorList>
            <person name="Mayer M."/>
        </authorList>
    </citation>
    <scope>NUCLEOTIDE SEQUENCE [LARGE SCALE GENOMIC DNA]</scope>
    <source>
        <strain evidence="3 4">2761</strain>
    </source>
</reference>
<evidence type="ECO:0000313" key="4">
    <source>
        <dbReference type="Proteomes" id="UP000587070"/>
    </source>
</evidence>
<dbReference type="Gene3D" id="3.40.50.1820">
    <property type="entry name" value="alpha/beta hydrolase"/>
    <property type="match status" value="1"/>
</dbReference>
<dbReference type="InterPro" id="IPR050228">
    <property type="entry name" value="Carboxylesterase_BioH"/>
</dbReference>
<keyword evidence="4" id="KW-1185">Reference proteome</keyword>
<dbReference type="RefSeq" id="WP_184415223.1">
    <property type="nucleotide sequence ID" value="NZ_JACIGE010000012.1"/>
</dbReference>
<accession>A0A840GJL1</accession>
<evidence type="ECO:0000313" key="3">
    <source>
        <dbReference type="EMBL" id="MBB4248632.1"/>
    </source>
</evidence>
<dbReference type="PANTHER" id="PTHR43194">
    <property type="entry name" value="HYDROLASE ALPHA/BETA FOLD FAMILY"/>
    <property type="match status" value="1"/>
</dbReference>
<name>A0A840GJL1_RHOTE</name>
<dbReference type="InterPro" id="IPR000073">
    <property type="entry name" value="AB_hydrolase_1"/>
</dbReference>
<gene>
    <name evidence="3" type="ORF">GGD90_003031</name>
</gene>
<feature type="compositionally biased region" description="Basic and acidic residues" evidence="1">
    <location>
        <begin position="284"/>
        <end position="297"/>
    </location>
</feature>
<dbReference type="Proteomes" id="UP000587070">
    <property type="component" value="Unassembled WGS sequence"/>
</dbReference>
<comment type="caution">
    <text evidence="3">The sequence shown here is derived from an EMBL/GenBank/DDBJ whole genome shotgun (WGS) entry which is preliminary data.</text>
</comment>
<feature type="domain" description="AB hydrolase-1" evidence="2">
    <location>
        <begin position="22"/>
        <end position="253"/>
    </location>
</feature>
<dbReference type="SUPFAM" id="SSF53474">
    <property type="entry name" value="alpha/beta-Hydrolases"/>
    <property type="match status" value="1"/>
</dbReference>
<dbReference type="Pfam" id="PF12697">
    <property type="entry name" value="Abhydrolase_6"/>
    <property type="match status" value="1"/>
</dbReference>